<dbReference type="Proteomes" id="UP001392318">
    <property type="component" value="Unassembled WGS sequence"/>
</dbReference>
<protein>
    <submittedName>
        <fullName evidence="1">2-keto-4-pentenoate hydratase</fullName>
    </submittedName>
</protein>
<reference evidence="1" key="1">
    <citation type="submission" date="2024-01" db="EMBL/GenBank/DDBJ databases">
        <title>The diversity of rhizobia nodulating Mimosa spp. in eleven states of Brazil covering several biomes is determined by host plant, location, and edaphic factors.</title>
        <authorList>
            <person name="Rouws L."/>
            <person name="Barauna A."/>
            <person name="Beukes C."/>
            <person name="De Faria S.M."/>
            <person name="Gross E."/>
            <person name="Dos Reis Junior F.B."/>
            <person name="Simon M."/>
            <person name="Maluk M."/>
            <person name="Odee D.W."/>
            <person name="Kenicer G."/>
            <person name="Young J.P.W."/>
            <person name="Reis V.M."/>
            <person name="Zilli J."/>
            <person name="James E.K."/>
        </authorList>
    </citation>
    <scope>NUCLEOTIDE SEQUENCE</scope>
    <source>
        <strain evidence="1">JPY452</strain>
    </source>
</reference>
<keyword evidence="2" id="KW-1185">Reference proteome</keyword>
<proteinExistence type="predicted"/>
<gene>
    <name evidence="1" type="ORF">VSR83_04605</name>
</gene>
<sequence length="95" mass="10065">MSDSKLVATLAARLYEAEASRNVIEPVRGEIAIDDIATAYAVQQANVDLRVATGERIVGRKIGLTSLAVQKQLGVDQPDFGALFASMAYGDAQAI</sequence>
<evidence type="ECO:0000313" key="1">
    <source>
        <dbReference type="EMBL" id="MEM5399366.1"/>
    </source>
</evidence>
<evidence type="ECO:0000313" key="2">
    <source>
        <dbReference type="Proteomes" id="UP001392318"/>
    </source>
</evidence>
<comment type="caution">
    <text evidence="1">The sequence shown here is derived from an EMBL/GenBank/DDBJ whole genome shotgun (WGS) entry which is preliminary data.</text>
</comment>
<accession>A0ACC6RCJ8</accession>
<dbReference type="EMBL" id="JAYMRU010000002">
    <property type="protein sequence ID" value="MEM5399366.1"/>
    <property type="molecule type" value="Genomic_DNA"/>
</dbReference>
<feature type="non-terminal residue" evidence="1">
    <location>
        <position position="95"/>
    </location>
</feature>
<organism evidence="1 2">
    <name type="scientific">Paraburkholderia unamae</name>
    <dbReference type="NCBI Taxonomy" id="219649"/>
    <lineage>
        <taxon>Bacteria</taxon>
        <taxon>Pseudomonadati</taxon>
        <taxon>Pseudomonadota</taxon>
        <taxon>Betaproteobacteria</taxon>
        <taxon>Burkholderiales</taxon>
        <taxon>Burkholderiaceae</taxon>
        <taxon>Paraburkholderia</taxon>
    </lineage>
</organism>
<name>A0ACC6RCJ8_9BURK</name>